<keyword evidence="4 8" id="KW-0812">Transmembrane</keyword>
<keyword evidence="5 8" id="KW-1133">Transmembrane helix</keyword>
<feature type="transmembrane region" description="Helical" evidence="8">
    <location>
        <begin position="328"/>
        <end position="347"/>
    </location>
</feature>
<evidence type="ECO:0000256" key="5">
    <source>
        <dbReference type="ARBA" id="ARBA00022989"/>
    </source>
</evidence>
<feature type="transmembrane region" description="Helical" evidence="8">
    <location>
        <begin position="423"/>
        <end position="442"/>
    </location>
</feature>
<dbReference type="GO" id="GO:0005886">
    <property type="term" value="C:plasma membrane"/>
    <property type="evidence" value="ECO:0007669"/>
    <property type="project" value="UniProtKB-SubCell"/>
</dbReference>
<dbReference type="PROSITE" id="PS50850">
    <property type="entry name" value="MFS"/>
    <property type="match status" value="1"/>
</dbReference>
<dbReference type="Gene3D" id="1.20.1250.20">
    <property type="entry name" value="MFS general substrate transporter like domains"/>
    <property type="match status" value="1"/>
</dbReference>
<dbReference type="EMBL" id="CAFBMK010000022">
    <property type="protein sequence ID" value="CAB4901723.1"/>
    <property type="molecule type" value="Genomic_DNA"/>
</dbReference>
<evidence type="ECO:0000256" key="7">
    <source>
        <dbReference type="SAM" id="MobiDB-lite"/>
    </source>
</evidence>
<protein>
    <submittedName>
        <fullName evidence="10">Unannotated protein</fullName>
    </submittedName>
</protein>
<dbReference type="InterPro" id="IPR020846">
    <property type="entry name" value="MFS_dom"/>
</dbReference>
<dbReference type="AlphaFoldDB" id="A0A6J7GC20"/>
<feature type="region of interest" description="Disordered" evidence="7">
    <location>
        <begin position="442"/>
        <end position="461"/>
    </location>
</feature>
<evidence type="ECO:0000256" key="4">
    <source>
        <dbReference type="ARBA" id="ARBA00022692"/>
    </source>
</evidence>
<keyword evidence="6 8" id="KW-0472">Membrane</keyword>
<evidence type="ECO:0000313" key="10">
    <source>
        <dbReference type="EMBL" id="CAB4901723.1"/>
    </source>
</evidence>
<name>A0A6J7GC20_9ZZZZ</name>
<feature type="transmembrane region" description="Helical" evidence="8">
    <location>
        <begin position="261"/>
        <end position="282"/>
    </location>
</feature>
<dbReference type="InterPro" id="IPR011701">
    <property type="entry name" value="MFS"/>
</dbReference>
<feature type="transmembrane region" description="Helical" evidence="8">
    <location>
        <begin position="294"/>
        <end position="316"/>
    </location>
</feature>
<evidence type="ECO:0000256" key="2">
    <source>
        <dbReference type="ARBA" id="ARBA00022448"/>
    </source>
</evidence>
<dbReference type="SUPFAM" id="SSF103473">
    <property type="entry name" value="MFS general substrate transporter"/>
    <property type="match status" value="1"/>
</dbReference>
<feature type="region of interest" description="Disordered" evidence="7">
    <location>
        <begin position="1"/>
        <end position="31"/>
    </location>
</feature>
<sequence>MQGRRTTIAAPAAPVVERRGRPGRGADPGAAPRPGLRRAWLVWGVGAVAYLVAMLHRMSLGVAGTDAAEHFGVAVGALGAFTSLQLVLYLAMQVPAGLLADRFGPRRTLAIGLAIMATGELVFAFASSMPAGLAGRALVGVGDALTFLNVLRLAHAWFPQRLQPLLAALTGFAGALGQLASTVPLELGLRNLEWTGTFLLLGGVTAVLAVAPLVLVRDRPAVPPDGRPPGPDADTPLVPEHDTIGRTLAAAWRRPATRQGFFMHMGALSPFLIVAAVWGVPYMTGAQGLTRPEAASVLLVGALAFVVSGPLVAVLVGPDARRLRAAGLGFPAATTTTWAVLLLWPGAVVPHVVLVVAIAVTGTCAGGSMLAFEVARRASPAAASGAAGALVNCGGFSAAVIGSLVIGHFLGDGDRGAVATQHAMLPVLAFAAIGLVGGALTTDRGTRRPSRRRSAAPVSGD</sequence>
<dbReference type="Pfam" id="PF07690">
    <property type="entry name" value="MFS_1"/>
    <property type="match status" value="1"/>
</dbReference>
<dbReference type="CDD" id="cd06174">
    <property type="entry name" value="MFS"/>
    <property type="match status" value="1"/>
</dbReference>
<evidence type="ECO:0000256" key="8">
    <source>
        <dbReference type="SAM" id="Phobius"/>
    </source>
</evidence>
<feature type="transmembrane region" description="Helical" evidence="8">
    <location>
        <begin position="353"/>
        <end position="375"/>
    </location>
</feature>
<evidence type="ECO:0000259" key="9">
    <source>
        <dbReference type="PROSITE" id="PS50850"/>
    </source>
</evidence>
<accession>A0A6J7GC20</accession>
<organism evidence="10">
    <name type="scientific">freshwater metagenome</name>
    <dbReference type="NCBI Taxonomy" id="449393"/>
    <lineage>
        <taxon>unclassified sequences</taxon>
        <taxon>metagenomes</taxon>
        <taxon>ecological metagenomes</taxon>
    </lineage>
</organism>
<comment type="subcellular location">
    <subcellularLocation>
        <location evidence="1">Cell membrane</location>
        <topology evidence="1">Multi-pass membrane protein</topology>
    </subcellularLocation>
</comment>
<evidence type="ECO:0000256" key="3">
    <source>
        <dbReference type="ARBA" id="ARBA00022475"/>
    </source>
</evidence>
<evidence type="ECO:0000256" key="6">
    <source>
        <dbReference type="ARBA" id="ARBA00023136"/>
    </source>
</evidence>
<proteinExistence type="predicted"/>
<dbReference type="PANTHER" id="PTHR42718:SF46">
    <property type="entry name" value="BLR6921 PROTEIN"/>
    <property type="match status" value="1"/>
</dbReference>
<dbReference type="GO" id="GO:0022857">
    <property type="term" value="F:transmembrane transporter activity"/>
    <property type="evidence" value="ECO:0007669"/>
    <property type="project" value="InterPro"/>
</dbReference>
<evidence type="ECO:0000256" key="1">
    <source>
        <dbReference type="ARBA" id="ARBA00004651"/>
    </source>
</evidence>
<dbReference type="PANTHER" id="PTHR42718">
    <property type="entry name" value="MAJOR FACILITATOR SUPERFAMILY MULTIDRUG TRANSPORTER MFSC"/>
    <property type="match status" value="1"/>
</dbReference>
<keyword evidence="3" id="KW-1003">Cell membrane</keyword>
<reference evidence="10" key="1">
    <citation type="submission" date="2020-05" db="EMBL/GenBank/DDBJ databases">
        <authorList>
            <person name="Chiriac C."/>
            <person name="Salcher M."/>
            <person name="Ghai R."/>
            <person name="Kavagutti S V."/>
        </authorList>
    </citation>
    <scope>NUCLEOTIDE SEQUENCE</scope>
</reference>
<gene>
    <name evidence="10" type="ORF">UFOPK3564_00615</name>
</gene>
<feature type="transmembrane region" description="Helical" evidence="8">
    <location>
        <begin position="197"/>
        <end position="216"/>
    </location>
</feature>
<feature type="transmembrane region" description="Helical" evidence="8">
    <location>
        <begin position="387"/>
        <end position="411"/>
    </location>
</feature>
<feature type="transmembrane region" description="Helical" evidence="8">
    <location>
        <begin position="108"/>
        <end position="127"/>
    </location>
</feature>
<feature type="domain" description="Major facilitator superfamily (MFS) profile" evidence="9">
    <location>
        <begin position="42"/>
        <end position="446"/>
    </location>
</feature>
<feature type="transmembrane region" description="Helical" evidence="8">
    <location>
        <begin position="71"/>
        <end position="96"/>
    </location>
</feature>
<dbReference type="InterPro" id="IPR036259">
    <property type="entry name" value="MFS_trans_sf"/>
</dbReference>
<feature type="transmembrane region" description="Helical" evidence="8">
    <location>
        <begin position="40"/>
        <end position="59"/>
    </location>
</feature>
<keyword evidence="2" id="KW-0813">Transport</keyword>